<organism evidence="1 2">
    <name type="scientific">Haloactinospora alba</name>
    <dbReference type="NCBI Taxonomy" id="405555"/>
    <lineage>
        <taxon>Bacteria</taxon>
        <taxon>Bacillati</taxon>
        <taxon>Actinomycetota</taxon>
        <taxon>Actinomycetes</taxon>
        <taxon>Streptosporangiales</taxon>
        <taxon>Nocardiopsidaceae</taxon>
        <taxon>Haloactinospora</taxon>
    </lineage>
</organism>
<gene>
    <name evidence="1" type="ORF">FHX37_4428</name>
</gene>
<sequence length="54" mass="5548">MNSAVITHVTFENALRCSYTLPGEDAAVSATLRQGAGTADGLVTRMGGAPRGVR</sequence>
<keyword evidence="2" id="KW-1185">Reference proteome</keyword>
<evidence type="ECO:0000313" key="2">
    <source>
        <dbReference type="Proteomes" id="UP000317422"/>
    </source>
</evidence>
<evidence type="ECO:0000313" key="1">
    <source>
        <dbReference type="EMBL" id="TQN27702.1"/>
    </source>
</evidence>
<dbReference type="EMBL" id="VFQC01000003">
    <property type="protein sequence ID" value="TQN27702.1"/>
    <property type="molecule type" value="Genomic_DNA"/>
</dbReference>
<comment type="caution">
    <text evidence="1">The sequence shown here is derived from an EMBL/GenBank/DDBJ whole genome shotgun (WGS) entry which is preliminary data.</text>
</comment>
<dbReference type="Proteomes" id="UP000317422">
    <property type="component" value="Unassembled WGS sequence"/>
</dbReference>
<reference evidence="1 2" key="1">
    <citation type="submission" date="2019-06" db="EMBL/GenBank/DDBJ databases">
        <title>Sequencing the genomes of 1000 actinobacteria strains.</title>
        <authorList>
            <person name="Klenk H.-P."/>
        </authorList>
    </citation>
    <scope>NUCLEOTIDE SEQUENCE [LARGE SCALE GENOMIC DNA]</scope>
    <source>
        <strain evidence="1 2">DSM 45015</strain>
    </source>
</reference>
<protein>
    <submittedName>
        <fullName evidence="1">Uncharacterized protein</fullName>
    </submittedName>
</protein>
<accession>A0A543N789</accession>
<dbReference type="AlphaFoldDB" id="A0A543N789"/>
<proteinExistence type="predicted"/>
<name>A0A543N789_9ACTN</name>